<dbReference type="PANTHER" id="PTHR43685:SF14">
    <property type="entry name" value="GLYCOSYLTRANSFERASE 2-LIKE DOMAIN-CONTAINING PROTEIN"/>
    <property type="match status" value="1"/>
</dbReference>
<evidence type="ECO:0000259" key="1">
    <source>
        <dbReference type="Pfam" id="PF00535"/>
    </source>
</evidence>
<reference evidence="2 3" key="1">
    <citation type="submission" date="2022-06" db="EMBL/GenBank/DDBJ databases">
        <title>Genomic Encyclopedia of Archaeal and Bacterial Type Strains, Phase II (KMG-II): from individual species to whole genera.</title>
        <authorList>
            <person name="Goeker M."/>
        </authorList>
    </citation>
    <scope>NUCLEOTIDE SEQUENCE [LARGE SCALE GENOMIC DNA]</scope>
    <source>
        <strain evidence="2 3">DSM 45037</strain>
    </source>
</reference>
<name>A0ABT1H0V7_9NOCA</name>
<dbReference type="Proteomes" id="UP001205740">
    <property type="component" value="Unassembled WGS sequence"/>
</dbReference>
<dbReference type="EMBL" id="JAMTCG010000001">
    <property type="protein sequence ID" value="MCP2159398.1"/>
    <property type="molecule type" value="Genomic_DNA"/>
</dbReference>
<dbReference type="InterPro" id="IPR050834">
    <property type="entry name" value="Glycosyltransf_2"/>
</dbReference>
<organism evidence="2 3">
    <name type="scientific">Williamsia serinedens</name>
    <dbReference type="NCBI Taxonomy" id="391736"/>
    <lineage>
        <taxon>Bacteria</taxon>
        <taxon>Bacillati</taxon>
        <taxon>Actinomycetota</taxon>
        <taxon>Actinomycetes</taxon>
        <taxon>Mycobacteriales</taxon>
        <taxon>Nocardiaceae</taxon>
        <taxon>Williamsia</taxon>
    </lineage>
</organism>
<gene>
    <name evidence="2" type="ORF">LX12_000562</name>
</gene>
<comment type="caution">
    <text evidence="2">The sequence shown here is derived from an EMBL/GenBank/DDBJ whole genome shotgun (WGS) entry which is preliminary data.</text>
</comment>
<sequence>MVRPSLSVIVPAFNEQELISECLHALFDQDEPVDEIVVVDNNSTDRTLAAVQKAAAGDQSVRVVRASDQGVINARSEGFDSATGQVMARVDADTRVDVTWARAVRDFFETFGDHFDAGSGMCWAYDLPFQGPFRRQQGRIAAETTRALGEGDMSAAEIGRLFGSNMAITRDAWLRVRGARSRRTDVFEDLDLTLTLLAEGCSIGLIPEASASISGRRYLSPPAAYLRYCWRDQRTLRARGLRSAARRAVLRTVFVQMPFYFAMWLPFRAFDPSTGRMRVNRLLRRSPQRVLPSGE</sequence>
<accession>A0ABT1H0V7</accession>
<keyword evidence="2" id="KW-0808">Transferase</keyword>
<dbReference type="InterPro" id="IPR001173">
    <property type="entry name" value="Glyco_trans_2-like"/>
</dbReference>
<keyword evidence="3" id="KW-1185">Reference proteome</keyword>
<dbReference type="GO" id="GO:0016740">
    <property type="term" value="F:transferase activity"/>
    <property type="evidence" value="ECO:0007669"/>
    <property type="project" value="UniProtKB-KW"/>
</dbReference>
<protein>
    <submittedName>
        <fullName evidence="2">Glycosyl transferase family 2</fullName>
    </submittedName>
</protein>
<dbReference type="SUPFAM" id="SSF53448">
    <property type="entry name" value="Nucleotide-diphospho-sugar transferases"/>
    <property type="match status" value="1"/>
</dbReference>
<feature type="domain" description="Glycosyltransferase 2-like" evidence="1">
    <location>
        <begin position="7"/>
        <end position="113"/>
    </location>
</feature>
<dbReference type="CDD" id="cd00761">
    <property type="entry name" value="Glyco_tranf_GTA_type"/>
    <property type="match status" value="1"/>
</dbReference>
<dbReference type="InterPro" id="IPR029044">
    <property type="entry name" value="Nucleotide-diphossugar_trans"/>
</dbReference>
<evidence type="ECO:0000313" key="3">
    <source>
        <dbReference type="Proteomes" id="UP001205740"/>
    </source>
</evidence>
<evidence type="ECO:0000313" key="2">
    <source>
        <dbReference type="EMBL" id="MCP2159398.1"/>
    </source>
</evidence>
<dbReference type="Pfam" id="PF00535">
    <property type="entry name" value="Glycos_transf_2"/>
    <property type="match status" value="1"/>
</dbReference>
<dbReference type="PANTHER" id="PTHR43685">
    <property type="entry name" value="GLYCOSYLTRANSFERASE"/>
    <property type="match status" value="1"/>
</dbReference>
<dbReference type="Gene3D" id="3.90.550.10">
    <property type="entry name" value="Spore Coat Polysaccharide Biosynthesis Protein SpsA, Chain A"/>
    <property type="match status" value="1"/>
</dbReference>
<proteinExistence type="predicted"/>